<dbReference type="Proteomes" id="UP001153076">
    <property type="component" value="Unassembled WGS sequence"/>
</dbReference>
<keyword evidence="2" id="KW-1185">Reference proteome</keyword>
<gene>
    <name evidence="1" type="ORF">Cgig2_023897</name>
</gene>
<organism evidence="1 2">
    <name type="scientific">Carnegiea gigantea</name>
    <dbReference type="NCBI Taxonomy" id="171969"/>
    <lineage>
        <taxon>Eukaryota</taxon>
        <taxon>Viridiplantae</taxon>
        <taxon>Streptophyta</taxon>
        <taxon>Embryophyta</taxon>
        <taxon>Tracheophyta</taxon>
        <taxon>Spermatophyta</taxon>
        <taxon>Magnoliopsida</taxon>
        <taxon>eudicotyledons</taxon>
        <taxon>Gunneridae</taxon>
        <taxon>Pentapetalae</taxon>
        <taxon>Caryophyllales</taxon>
        <taxon>Cactineae</taxon>
        <taxon>Cactaceae</taxon>
        <taxon>Cactoideae</taxon>
        <taxon>Echinocereeae</taxon>
        <taxon>Carnegiea</taxon>
    </lineage>
</organism>
<sequence>MFGYDEVSCRKKKGLRIEWRPIQKDTQGENNIVQIVQTINKQTSDALEVFTEVSERVTAKQSMQSTSHITPVLGNPFQALDIADNEQNSSKSIPNGKWENNSTPNIKGRLWIAWNPRQYEEDLLAISQQMNEAWCILGDFNVVLYKEDRRGGNVIQDNETKEMTDFMENGDL</sequence>
<reference evidence="1" key="1">
    <citation type="submission" date="2022-04" db="EMBL/GenBank/DDBJ databases">
        <title>Carnegiea gigantea Genome sequencing and assembly v2.</title>
        <authorList>
            <person name="Copetti D."/>
            <person name="Sanderson M.J."/>
            <person name="Burquez A."/>
            <person name="Wojciechowski M.F."/>
        </authorList>
    </citation>
    <scope>NUCLEOTIDE SEQUENCE</scope>
    <source>
        <strain evidence="1">SGP5-SGP5p</strain>
        <tissue evidence="1">Aerial part</tissue>
    </source>
</reference>
<dbReference type="EMBL" id="JAKOGI010001466">
    <property type="protein sequence ID" value="KAJ8425481.1"/>
    <property type="molecule type" value="Genomic_DNA"/>
</dbReference>
<accession>A0A9Q1JLY0</accession>
<name>A0A9Q1JLY0_9CARY</name>
<proteinExistence type="predicted"/>
<evidence type="ECO:0000313" key="1">
    <source>
        <dbReference type="EMBL" id="KAJ8425481.1"/>
    </source>
</evidence>
<evidence type="ECO:0000313" key="2">
    <source>
        <dbReference type="Proteomes" id="UP001153076"/>
    </source>
</evidence>
<comment type="caution">
    <text evidence="1">The sequence shown here is derived from an EMBL/GenBank/DDBJ whole genome shotgun (WGS) entry which is preliminary data.</text>
</comment>
<dbReference type="InterPro" id="IPR036691">
    <property type="entry name" value="Endo/exonu/phosph_ase_sf"/>
</dbReference>
<protein>
    <submittedName>
        <fullName evidence="1">Uncharacterized protein</fullName>
    </submittedName>
</protein>
<dbReference type="Gene3D" id="3.60.10.10">
    <property type="entry name" value="Endonuclease/exonuclease/phosphatase"/>
    <property type="match status" value="1"/>
</dbReference>
<dbReference type="AlphaFoldDB" id="A0A9Q1JLY0"/>